<evidence type="ECO:0000256" key="2">
    <source>
        <dbReference type="ARBA" id="ARBA00022801"/>
    </source>
</evidence>
<organism evidence="12 13">
    <name type="scientific">Candidatus Ryanbacteria bacterium RIFCSPHIGHO2_01_FULL_48_27</name>
    <dbReference type="NCBI Taxonomy" id="1802115"/>
    <lineage>
        <taxon>Bacteria</taxon>
        <taxon>Candidatus Ryaniibacteriota</taxon>
    </lineage>
</organism>
<evidence type="ECO:0000256" key="5">
    <source>
        <dbReference type="ARBA" id="ARBA00038437"/>
    </source>
</evidence>
<dbReference type="InterPro" id="IPR000629">
    <property type="entry name" value="RNA-helicase_DEAD-box_CS"/>
</dbReference>
<keyword evidence="2 7" id="KW-0378">Hydrolase</keyword>
<reference evidence="12 13" key="1">
    <citation type="journal article" date="2016" name="Nat. Commun.">
        <title>Thousands of microbial genomes shed light on interconnected biogeochemical processes in an aquifer system.</title>
        <authorList>
            <person name="Anantharaman K."/>
            <person name="Brown C.T."/>
            <person name="Hug L.A."/>
            <person name="Sharon I."/>
            <person name="Castelle C.J."/>
            <person name="Probst A.J."/>
            <person name="Thomas B.C."/>
            <person name="Singh A."/>
            <person name="Wilkins M.J."/>
            <person name="Karaoz U."/>
            <person name="Brodie E.L."/>
            <person name="Williams K.H."/>
            <person name="Hubbard S.S."/>
            <person name="Banfield J.F."/>
        </authorList>
    </citation>
    <scope>NUCLEOTIDE SEQUENCE [LARGE SCALE GENOMIC DNA]</scope>
</reference>
<evidence type="ECO:0000259" key="11">
    <source>
        <dbReference type="PROSITE" id="PS51195"/>
    </source>
</evidence>
<evidence type="ECO:0000256" key="8">
    <source>
        <dbReference type="SAM" id="MobiDB-lite"/>
    </source>
</evidence>
<feature type="region of interest" description="Disordered" evidence="8">
    <location>
        <begin position="390"/>
        <end position="427"/>
    </location>
</feature>
<dbReference type="InterPro" id="IPR014014">
    <property type="entry name" value="RNA_helicase_DEAD_Q_motif"/>
</dbReference>
<dbReference type="GO" id="GO:0016787">
    <property type="term" value="F:hydrolase activity"/>
    <property type="evidence" value="ECO:0007669"/>
    <property type="project" value="UniProtKB-KW"/>
</dbReference>
<keyword evidence="3 7" id="KW-0347">Helicase</keyword>
<dbReference type="Gene3D" id="3.40.50.300">
    <property type="entry name" value="P-loop containing nucleotide triphosphate hydrolases"/>
    <property type="match status" value="2"/>
</dbReference>
<evidence type="ECO:0000256" key="1">
    <source>
        <dbReference type="ARBA" id="ARBA00022741"/>
    </source>
</evidence>
<dbReference type="Proteomes" id="UP000177785">
    <property type="component" value="Unassembled WGS sequence"/>
</dbReference>
<evidence type="ECO:0000256" key="6">
    <source>
        <dbReference type="PROSITE-ProRule" id="PRU00552"/>
    </source>
</evidence>
<proteinExistence type="inferred from homology"/>
<feature type="compositionally biased region" description="Low complexity" evidence="8">
    <location>
        <begin position="399"/>
        <end position="420"/>
    </location>
</feature>
<dbReference type="InterPro" id="IPR044742">
    <property type="entry name" value="DEAD/DEAH_RhlB"/>
</dbReference>
<feature type="domain" description="Helicase ATP-binding" evidence="9">
    <location>
        <begin position="40"/>
        <end position="210"/>
    </location>
</feature>
<dbReference type="InterPro" id="IPR050079">
    <property type="entry name" value="DEAD_box_RNA_helicase"/>
</dbReference>
<dbReference type="InterPro" id="IPR014001">
    <property type="entry name" value="Helicase_ATP-bd"/>
</dbReference>
<evidence type="ECO:0000313" key="12">
    <source>
        <dbReference type="EMBL" id="OGZ45763.1"/>
    </source>
</evidence>
<dbReference type="InterPro" id="IPR027417">
    <property type="entry name" value="P-loop_NTPase"/>
</dbReference>
<dbReference type="GO" id="GO:0005524">
    <property type="term" value="F:ATP binding"/>
    <property type="evidence" value="ECO:0007669"/>
    <property type="project" value="UniProtKB-KW"/>
</dbReference>
<evidence type="ECO:0000256" key="3">
    <source>
        <dbReference type="ARBA" id="ARBA00022806"/>
    </source>
</evidence>
<feature type="domain" description="DEAD-box RNA helicase Q" evidence="11">
    <location>
        <begin position="9"/>
        <end position="37"/>
    </location>
</feature>
<gene>
    <name evidence="12" type="ORF">A2756_02535</name>
</gene>
<dbReference type="PROSITE" id="PS51195">
    <property type="entry name" value="Q_MOTIF"/>
    <property type="match status" value="1"/>
</dbReference>
<feature type="short sequence motif" description="Q motif" evidence="6">
    <location>
        <begin position="9"/>
        <end position="37"/>
    </location>
</feature>
<accession>A0A1G2G6E5</accession>
<comment type="caution">
    <text evidence="12">The sequence shown here is derived from an EMBL/GenBank/DDBJ whole genome shotgun (WGS) entry which is preliminary data.</text>
</comment>
<dbReference type="PANTHER" id="PTHR47959:SF13">
    <property type="entry name" value="ATP-DEPENDENT RNA HELICASE RHLE"/>
    <property type="match status" value="1"/>
</dbReference>
<dbReference type="InterPro" id="IPR011545">
    <property type="entry name" value="DEAD/DEAH_box_helicase_dom"/>
</dbReference>
<keyword evidence="1 7" id="KW-0547">Nucleotide-binding</keyword>
<dbReference type="Pfam" id="PF00270">
    <property type="entry name" value="DEAD"/>
    <property type="match status" value="1"/>
</dbReference>
<dbReference type="CDD" id="cd00268">
    <property type="entry name" value="DEADc"/>
    <property type="match status" value="1"/>
</dbReference>
<sequence length="427" mass="46858">MTQSTHAQSGFASLGVSPRILEILEEQKFTVPTPIQHQSIPAGIEGKDIIGIAQTGTGKTLAFGIPMIQRIGKEGFQGLVIVPTRELALQVNETLHRVGESLGLGTCVLIGGESMRRQMDDLRRNPHVLVATPGRLLDHLEQKTVDLSTIGILVLDEADRMLDMGFAPQINRILQNVPLPKDRQTMLFSATMPDGIVSIATRHMALPVRVEVAPQGTAAEQVEQEIFIVRKEAKMDLLEQLLLEHTGTVLVFSRTKYGAAHIAQILKRKGEHAIDIHSNRSLAQRIKALDGFKTGKYRVLVATDIAARGIDVTGITLVVNYDLPDNAEDYVHRIGRTGRAGAEGKAISLATPDQRQEIRTIERLIRKTLPLKRHESVSEILFSMEHMPQRRAGGGGAFRGRASSGPRRGGFSSRAGSSGPRKPRFYR</sequence>
<feature type="domain" description="Helicase C-terminal" evidence="10">
    <location>
        <begin position="237"/>
        <end position="385"/>
    </location>
</feature>
<dbReference type="PROSITE" id="PS51194">
    <property type="entry name" value="HELICASE_CTER"/>
    <property type="match status" value="1"/>
</dbReference>
<evidence type="ECO:0000256" key="4">
    <source>
        <dbReference type="ARBA" id="ARBA00022840"/>
    </source>
</evidence>
<protein>
    <recommendedName>
        <fullName evidence="14">DEAD/DEAH box helicase</fullName>
    </recommendedName>
</protein>
<dbReference type="PROSITE" id="PS51192">
    <property type="entry name" value="HELICASE_ATP_BIND_1"/>
    <property type="match status" value="1"/>
</dbReference>
<evidence type="ECO:0000259" key="9">
    <source>
        <dbReference type="PROSITE" id="PS51192"/>
    </source>
</evidence>
<evidence type="ECO:0000313" key="13">
    <source>
        <dbReference type="Proteomes" id="UP000177785"/>
    </source>
</evidence>
<dbReference type="SMART" id="SM00487">
    <property type="entry name" value="DEXDc"/>
    <property type="match status" value="1"/>
</dbReference>
<dbReference type="InterPro" id="IPR001650">
    <property type="entry name" value="Helicase_C-like"/>
</dbReference>
<evidence type="ECO:0000256" key="7">
    <source>
        <dbReference type="RuleBase" id="RU000492"/>
    </source>
</evidence>
<dbReference type="AlphaFoldDB" id="A0A1G2G6E5"/>
<dbReference type="SUPFAM" id="SSF52540">
    <property type="entry name" value="P-loop containing nucleoside triphosphate hydrolases"/>
    <property type="match status" value="1"/>
</dbReference>
<keyword evidence="4 7" id="KW-0067">ATP-binding</keyword>
<dbReference type="GO" id="GO:0003724">
    <property type="term" value="F:RNA helicase activity"/>
    <property type="evidence" value="ECO:0007669"/>
    <property type="project" value="InterPro"/>
</dbReference>
<dbReference type="EMBL" id="MHNL01000005">
    <property type="protein sequence ID" value="OGZ45763.1"/>
    <property type="molecule type" value="Genomic_DNA"/>
</dbReference>
<dbReference type="SMART" id="SM00490">
    <property type="entry name" value="HELICc"/>
    <property type="match status" value="1"/>
</dbReference>
<name>A0A1G2G6E5_9BACT</name>
<comment type="similarity">
    <text evidence="5 7">Belongs to the DEAD box helicase family.</text>
</comment>
<dbReference type="GO" id="GO:0005829">
    <property type="term" value="C:cytosol"/>
    <property type="evidence" value="ECO:0007669"/>
    <property type="project" value="TreeGrafter"/>
</dbReference>
<dbReference type="CDD" id="cd18787">
    <property type="entry name" value="SF2_C_DEAD"/>
    <property type="match status" value="1"/>
</dbReference>
<evidence type="ECO:0000259" key="10">
    <source>
        <dbReference type="PROSITE" id="PS51194"/>
    </source>
</evidence>
<dbReference type="GO" id="GO:0003676">
    <property type="term" value="F:nucleic acid binding"/>
    <property type="evidence" value="ECO:0007669"/>
    <property type="project" value="InterPro"/>
</dbReference>
<dbReference type="Pfam" id="PF00271">
    <property type="entry name" value="Helicase_C"/>
    <property type="match status" value="1"/>
</dbReference>
<dbReference type="PROSITE" id="PS00039">
    <property type="entry name" value="DEAD_ATP_HELICASE"/>
    <property type="match status" value="1"/>
</dbReference>
<evidence type="ECO:0008006" key="14">
    <source>
        <dbReference type="Google" id="ProtNLM"/>
    </source>
</evidence>
<dbReference type="STRING" id="1802115.A2756_02535"/>
<dbReference type="PANTHER" id="PTHR47959">
    <property type="entry name" value="ATP-DEPENDENT RNA HELICASE RHLE-RELATED"/>
    <property type="match status" value="1"/>
</dbReference>